<feature type="compositionally biased region" description="Basic residues" evidence="1">
    <location>
        <begin position="1"/>
        <end position="10"/>
    </location>
</feature>
<accession>A0A8H6M8L7</accession>
<dbReference type="Proteomes" id="UP000521943">
    <property type="component" value="Unassembled WGS sequence"/>
</dbReference>
<organism evidence="2 3">
    <name type="scientific">Ephemerocybe angulata</name>
    <dbReference type="NCBI Taxonomy" id="980116"/>
    <lineage>
        <taxon>Eukaryota</taxon>
        <taxon>Fungi</taxon>
        <taxon>Dikarya</taxon>
        <taxon>Basidiomycota</taxon>
        <taxon>Agaricomycotina</taxon>
        <taxon>Agaricomycetes</taxon>
        <taxon>Agaricomycetidae</taxon>
        <taxon>Agaricales</taxon>
        <taxon>Agaricineae</taxon>
        <taxon>Psathyrellaceae</taxon>
        <taxon>Ephemerocybe</taxon>
    </lineage>
</organism>
<feature type="compositionally biased region" description="Acidic residues" evidence="1">
    <location>
        <begin position="73"/>
        <end position="87"/>
    </location>
</feature>
<protein>
    <submittedName>
        <fullName evidence="2">Uncharacterized protein</fullName>
    </submittedName>
</protein>
<evidence type="ECO:0000313" key="3">
    <source>
        <dbReference type="Proteomes" id="UP000521943"/>
    </source>
</evidence>
<proteinExistence type="predicted"/>
<feature type="compositionally biased region" description="Pro residues" evidence="1">
    <location>
        <begin position="316"/>
        <end position="325"/>
    </location>
</feature>
<gene>
    <name evidence="2" type="ORF">DFP72DRAFT_120197</name>
</gene>
<feature type="compositionally biased region" description="Low complexity" evidence="1">
    <location>
        <begin position="330"/>
        <end position="341"/>
    </location>
</feature>
<keyword evidence="3" id="KW-1185">Reference proteome</keyword>
<feature type="region of interest" description="Disordered" evidence="1">
    <location>
        <begin position="1"/>
        <end position="95"/>
    </location>
</feature>
<name>A0A8H6M8L7_9AGAR</name>
<feature type="compositionally biased region" description="Basic and acidic residues" evidence="1">
    <location>
        <begin position="293"/>
        <end position="313"/>
    </location>
</feature>
<feature type="compositionally biased region" description="Basic residues" evidence="1">
    <location>
        <begin position="208"/>
        <end position="222"/>
    </location>
</feature>
<dbReference type="OrthoDB" id="2538461at2759"/>
<feature type="region of interest" description="Disordered" evidence="1">
    <location>
        <begin position="175"/>
        <end position="370"/>
    </location>
</feature>
<comment type="caution">
    <text evidence="2">The sequence shown here is derived from an EMBL/GenBank/DDBJ whole genome shotgun (WGS) entry which is preliminary data.</text>
</comment>
<dbReference type="EMBL" id="JACGCI010000014">
    <property type="protein sequence ID" value="KAF6759903.1"/>
    <property type="molecule type" value="Genomic_DNA"/>
</dbReference>
<evidence type="ECO:0000256" key="1">
    <source>
        <dbReference type="SAM" id="MobiDB-lite"/>
    </source>
</evidence>
<feature type="compositionally biased region" description="Acidic residues" evidence="1">
    <location>
        <begin position="33"/>
        <end position="44"/>
    </location>
</feature>
<evidence type="ECO:0000313" key="2">
    <source>
        <dbReference type="EMBL" id="KAF6759903.1"/>
    </source>
</evidence>
<reference evidence="2 3" key="1">
    <citation type="submission" date="2020-07" db="EMBL/GenBank/DDBJ databases">
        <title>Comparative genomics of pyrophilous fungi reveals a link between fire events and developmental genes.</title>
        <authorList>
            <consortium name="DOE Joint Genome Institute"/>
            <person name="Steindorff A.S."/>
            <person name="Carver A."/>
            <person name="Calhoun S."/>
            <person name="Stillman K."/>
            <person name="Liu H."/>
            <person name="Lipzen A."/>
            <person name="Pangilinan J."/>
            <person name="Labutti K."/>
            <person name="Bruns T.D."/>
            <person name="Grigoriev I.V."/>
        </authorList>
    </citation>
    <scope>NUCLEOTIDE SEQUENCE [LARGE SCALE GENOMIC DNA]</scope>
    <source>
        <strain evidence="2 3">CBS 144469</strain>
    </source>
</reference>
<feature type="compositionally biased region" description="Acidic residues" evidence="1">
    <location>
        <begin position="51"/>
        <end position="63"/>
    </location>
</feature>
<feature type="compositionally biased region" description="Basic and acidic residues" evidence="1">
    <location>
        <begin position="228"/>
        <end position="250"/>
    </location>
</feature>
<sequence length="370" mass="40576">MFKRVEKRRRRAEEEEELGIDEEMKQVLGIQDTDSEESDSDSDDGGSSGNGEEEHDEDEDVDFPELHFAGSDAEADDDMEDEDEDEDLPRSNANGLPSFLVKLSIAQALKEPIIPAPEDPNLNFCIFCPQKTLRSETMVQVHRSSNAHKRRLNQFIKFSKGVDPSEEALSIIEEHMSSEQPTFVKPPQVEGGKSKRALKKEASQALRKEKRQKAKEKAKAKKLAGSSEPKETVIEKSDKPKKDSKSDAPKKSNGKAKTKANPDASSPPSKKKRRVEKYDEPAPSARLPSSGLKAREKNLTGKTKETAKLENRVSPDPTPASPVRPSPKSNAANTTADNGAAPSIKNIARTASNRAKAALGKSGKSRKVKA</sequence>
<dbReference type="AlphaFoldDB" id="A0A8H6M8L7"/>